<feature type="compositionally biased region" description="Basic and acidic residues" evidence="1">
    <location>
        <begin position="1"/>
        <end position="11"/>
    </location>
</feature>
<organism evidence="2 3">
    <name type="scientific">Scytalidium lignicola</name>
    <name type="common">Hyphomycete</name>
    <dbReference type="NCBI Taxonomy" id="5539"/>
    <lineage>
        <taxon>Eukaryota</taxon>
        <taxon>Fungi</taxon>
        <taxon>Dikarya</taxon>
        <taxon>Ascomycota</taxon>
        <taxon>Pezizomycotina</taxon>
        <taxon>Leotiomycetes</taxon>
        <taxon>Leotiomycetes incertae sedis</taxon>
        <taxon>Scytalidium</taxon>
    </lineage>
</organism>
<feature type="compositionally biased region" description="Low complexity" evidence="1">
    <location>
        <begin position="17"/>
        <end position="34"/>
    </location>
</feature>
<proteinExistence type="predicted"/>
<feature type="compositionally biased region" description="Basic and acidic residues" evidence="1">
    <location>
        <begin position="221"/>
        <end position="231"/>
    </location>
</feature>
<dbReference type="PANTHER" id="PTHR37540:SF5">
    <property type="entry name" value="TRANSCRIPTION FACTOR DOMAIN-CONTAINING PROTEIN"/>
    <property type="match status" value="1"/>
</dbReference>
<keyword evidence="3" id="KW-1185">Reference proteome</keyword>
<feature type="non-terminal residue" evidence="2">
    <location>
        <position position="690"/>
    </location>
</feature>
<sequence length="690" mass="75355">MAHKESARRFDNVVAPGSGINNSGDGDENNSGTSAGTGAGGERRASARPSVPTPFSNLEFVDMNAATQAERQRNKRVIRSTAMRSFRQKQKQQREMGVDDSSGSTGTGIPKSSSTSSGPKESSFSANIRKKPLESNLKSNSFPAASSTSTSSAILASSSSSSASFTSTLAFRRGKSLVQPTQFDIDVDANSEVNSAIGSTAPDDLALSPEDNLTNDQRAPTSRDRSQGLRYGHDGGGFIIGEVENASIPTTTSQLTSSISAVSSPLSLVGQGRIDPFRISSVNTDSHSHDLIDHSLSIVWPGFRVPSTDGGPSLQPRAWLERVYERPVVMHAMLFGAAVHRDVLRSPKASLNNPIRLFHKVQTMKLLKEELKHSDKSSLDDLLLSVLTLGCNEVELVANIRGAALRRPFNSPMTSTQWLDVYGSISHIPAHTTAMRSLVDKKGGLEKVELNGLAEVIAFSDILGATQTINKPYWPMITRSIPTPSELPNFPPKTISKRFQDLLAFGINDATAIVLQSMCDLTVLIDDHCRGIKSITNFELYIKQRNTIQHRLMSLPRGVELEYGECGRDVCSPPALRYLPHLGARLKDIMEESKFDPCWQLCPETLVWMLVLGGISSTGTAERSWYVQNLAAVSAALKLSEWEEVDEGLREFLWLSSACEPGGRELWMEVMNDRLVQEHSSGTERNNFEF</sequence>
<dbReference type="OMA" id="THMEISI"/>
<accession>A0A3E2HDH1</accession>
<evidence type="ECO:0000313" key="2">
    <source>
        <dbReference type="EMBL" id="RFU31449.1"/>
    </source>
</evidence>
<feature type="region of interest" description="Disordered" evidence="1">
    <location>
        <begin position="1"/>
        <end position="125"/>
    </location>
</feature>
<protein>
    <submittedName>
        <fullName evidence="2">Uncharacterized protein</fullName>
    </submittedName>
</protein>
<reference evidence="2 3" key="1">
    <citation type="submission" date="2018-05" db="EMBL/GenBank/DDBJ databases">
        <title>Draft genome sequence of Scytalidium lignicola DSM 105466, a ubiquitous saprotrophic fungus.</title>
        <authorList>
            <person name="Buettner E."/>
            <person name="Gebauer A.M."/>
            <person name="Hofrichter M."/>
            <person name="Liers C."/>
            <person name="Kellner H."/>
        </authorList>
    </citation>
    <scope>NUCLEOTIDE SEQUENCE [LARGE SCALE GENOMIC DNA]</scope>
    <source>
        <strain evidence="2 3">DSM 105466</strain>
    </source>
</reference>
<comment type="caution">
    <text evidence="2">The sequence shown here is derived from an EMBL/GenBank/DDBJ whole genome shotgun (WGS) entry which is preliminary data.</text>
</comment>
<evidence type="ECO:0000313" key="3">
    <source>
        <dbReference type="Proteomes" id="UP000258309"/>
    </source>
</evidence>
<feature type="region of interest" description="Disordered" evidence="1">
    <location>
        <begin position="195"/>
        <end position="231"/>
    </location>
</feature>
<dbReference type="Proteomes" id="UP000258309">
    <property type="component" value="Unassembled WGS sequence"/>
</dbReference>
<feature type="compositionally biased region" description="Polar residues" evidence="1">
    <location>
        <begin position="211"/>
        <end position="220"/>
    </location>
</feature>
<gene>
    <name evidence="2" type="ORF">B7463_g4899</name>
</gene>
<dbReference type="STRING" id="5539.A0A3E2HDH1"/>
<evidence type="ECO:0000256" key="1">
    <source>
        <dbReference type="SAM" id="MobiDB-lite"/>
    </source>
</evidence>
<dbReference type="OrthoDB" id="3469466at2759"/>
<feature type="non-terminal residue" evidence="2">
    <location>
        <position position="1"/>
    </location>
</feature>
<name>A0A3E2HDH1_SCYLI</name>
<feature type="compositionally biased region" description="Low complexity" evidence="1">
    <location>
        <begin position="99"/>
        <end position="125"/>
    </location>
</feature>
<dbReference type="AlphaFoldDB" id="A0A3E2HDH1"/>
<dbReference type="PANTHER" id="PTHR37540">
    <property type="entry name" value="TRANSCRIPTION FACTOR (ACR-2), PUTATIVE-RELATED-RELATED"/>
    <property type="match status" value="1"/>
</dbReference>
<dbReference type="EMBL" id="NCSJ02000075">
    <property type="protein sequence ID" value="RFU31449.1"/>
    <property type="molecule type" value="Genomic_DNA"/>
</dbReference>